<dbReference type="InterPro" id="IPR000531">
    <property type="entry name" value="Beta-barrel_TonB"/>
</dbReference>
<evidence type="ECO:0000256" key="12">
    <source>
        <dbReference type="ARBA" id="ARBA00023170"/>
    </source>
</evidence>
<evidence type="ECO:0000256" key="5">
    <source>
        <dbReference type="ARBA" id="ARBA00022496"/>
    </source>
</evidence>
<dbReference type="Pfam" id="PF00593">
    <property type="entry name" value="TonB_dep_Rec_b-barrel"/>
    <property type="match status" value="1"/>
</dbReference>
<dbReference type="AlphaFoldDB" id="A0A379ZVM9"/>
<dbReference type="InterPro" id="IPR036942">
    <property type="entry name" value="Beta-barrel_TonB_sf"/>
</dbReference>
<keyword evidence="6 14" id="KW-0812">Transmembrane</keyword>
<name>A0A379ZVM9_9GAMM</name>
<evidence type="ECO:0000256" key="13">
    <source>
        <dbReference type="ARBA" id="ARBA00023237"/>
    </source>
</evidence>
<reference evidence="18 19" key="1">
    <citation type="submission" date="2018-06" db="EMBL/GenBank/DDBJ databases">
        <authorList>
            <consortium name="Pathogen Informatics"/>
            <person name="Doyle S."/>
        </authorList>
    </citation>
    <scope>NUCLEOTIDE SEQUENCE [LARGE SCALE GENOMIC DNA]</scope>
    <source>
        <strain evidence="18 19">NCTC10736</strain>
    </source>
</reference>
<accession>A0A379ZVM9</accession>
<evidence type="ECO:0000256" key="14">
    <source>
        <dbReference type="PROSITE-ProRule" id="PRU01360"/>
    </source>
</evidence>
<dbReference type="NCBIfam" id="TIGR01783">
    <property type="entry name" value="TonB-siderophor"/>
    <property type="match status" value="1"/>
</dbReference>
<dbReference type="GO" id="GO:0038023">
    <property type="term" value="F:signaling receptor activity"/>
    <property type="evidence" value="ECO:0007669"/>
    <property type="project" value="InterPro"/>
</dbReference>
<comment type="subcellular location">
    <subcellularLocation>
        <location evidence="1 14">Cell outer membrane</location>
        <topology evidence="1 14">Multi-pass membrane protein</topology>
    </subcellularLocation>
</comment>
<keyword evidence="8" id="KW-0408">Iron</keyword>
<evidence type="ECO:0000256" key="4">
    <source>
        <dbReference type="ARBA" id="ARBA00022452"/>
    </source>
</evidence>
<dbReference type="SUPFAM" id="SSF56935">
    <property type="entry name" value="Porins"/>
    <property type="match status" value="1"/>
</dbReference>
<keyword evidence="7" id="KW-0732">Signal</keyword>
<evidence type="ECO:0000313" key="18">
    <source>
        <dbReference type="EMBL" id="SUI69281.1"/>
    </source>
</evidence>
<dbReference type="InterPro" id="IPR010105">
    <property type="entry name" value="TonB_sidphr_rcpt"/>
</dbReference>
<feature type="domain" description="TonB-dependent receptor plug" evidence="17">
    <location>
        <begin position="75"/>
        <end position="173"/>
    </location>
</feature>
<evidence type="ECO:0000256" key="10">
    <source>
        <dbReference type="ARBA" id="ARBA00023077"/>
    </source>
</evidence>
<evidence type="ECO:0000256" key="11">
    <source>
        <dbReference type="ARBA" id="ARBA00023136"/>
    </source>
</evidence>
<proteinExistence type="inferred from homology"/>
<keyword evidence="3 14" id="KW-0813">Transport</keyword>
<dbReference type="PROSITE" id="PS52016">
    <property type="entry name" value="TONB_DEPENDENT_REC_3"/>
    <property type="match status" value="1"/>
</dbReference>
<evidence type="ECO:0000256" key="9">
    <source>
        <dbReference type="ARBA" id="ARBA00023065"/>
    </source>
</evidence>
<evidence type="ECO:0000256" key="6">
    <source>
        <dbReference type="ARBA" id="ARBA00022692"/>
    </source>
</evidence>
<dbReference type="FunFam" id="2.170.130.10:FF:000010">
    <property type="entry name" value="Ferripyoverdine receptor"/>
    <property type="match status" value="1"/>
</dbReference>
<dbReference type="EMBL" id="UGYV01000001">
    <property type="protein sequence ID" value="SUI69281.1"/>
    <property type="molecule type" value="Genomic_DNA"/>
</dbReference>
<evidence type="ECO:0000256" key="8">
    <source>
        <dbReference type="ARBA" id="ARBA00023004"/>
    </source>
</evidence>
<dbReference type="Gene3D" id="2.40.170.20">
    <property type="entry name" value="TonB-dependent receptor, beta-barrel domain"/>
    <property type="match status" value="1"/>
</dbReference>
<keyword evidence="4 14" id="KW-1134">Transmembrane beta strand</keyword>
<keyword evidence="5" id="KW-0410">Iron transport</keyword>
<evidence type="ECO:0000256" key="7">
    <source>
        <dbReference type="ARBA" id="ARBA00022729"/>
    </source>
</evidence>
<dbReference type="InterPro" id="IPR037066">
    <property type="entry name" value="Plug_dom_sf"/>
</dbReference>
<dbReference type="InterPro" id="IPR012910">
    <property type="entry name" value="Plug_dom"/>
</dbReference>
<dbReference type="GO" id="GO:0015891">
    <property type="term" value="P:siderophore transport"/>
    <property type="evidence" value="ECO:0007669"/>
    <property type="project" value="InterPro"/>
</dbReference>
<dbReference type="Gene3D" id="2.170.130.10">
    <property type="entry name" value="TonB-dependent receptor, plug domain"/>
    <property type="match status" value="1"/>
</dbReference>
<dbReference type="Pfam" id="PF07715">
    <property type="entry name" value="Plug"/>
    <property type="match status" value="1"/>
</dbReference>
<evidence type="ECO:0000256" key="15">
    <source>
        <dbReference type="RuleBase" id="RU003357"/>
    </source>
</evidence>
<keyword evidence="11 14" id="KW-0472">Membrane</keyword>
<evidence type="ECO:0000256" key="2">
    <source>
        <dbReference type="ARBA" id="ARBA00009810"/>
    </source>
</evidence>
<keyword evidence="12 18" id="KW-0675">Receptor</keyword>
<dbReference type="Proteomes" id="UP000255061">
    <property type="component" value="Unassembled WGS sequence"/>
</dbReference>
<protein>
    <submittedName>
        <fullName evidence="18">Ferripyoverdine receptor</fullName>
    </submittedName>
</protein>
<dbReference type="CDD" id="cd01347">
    <property type="entry name" value="ligand_gated_channel"/>
    <property type="match status" value="1"/>
</dbReference>
<keyword evidence="9" id="KW-0406">Ion transport</keyword>
<sequence>MSWTGYYFQLESQTQKTMMGITMHKTLLATLISSLLLTPNLYAAQTQPDTNIEVISIKGSRLDKAATATGLPLTLRETPQSVTIIDQEFIQSFSLNNVADLMFLTPGISAQKVETNRYFFSARGNPITNFQFDGVPVNYSSFFNDASTDTVIFDRVEVVRGATGLLTGAGEPSAAINLIRKRPKSSPSGYLSAKAGSWDSYRVEGDSSVDITADSDVQARFAAAYEKSNSFTDLAEDENLQVYGVVTARLGDNTLLTVGADHSDRDPKGSTWGALPLFYADGSLANDLPRSTTTAATWSSWKRHGTNVFSTVDHRFENDWELKFDIEHREDKMDGHLLFLYGSPDKTTGLGMGASPMIYQSSRKQDAARLFASGPFELFGREHQLTTGLLYSKQDVTADSYYSTDTLNVGNFFEWDGSITEPNYPSTPSTEKTEEIQKGAYIATQLNLHDQLTLLLGSRISQYKIDPGYEHNDVITPYAGLVYDITDSVSIYTSYTEIFQPQDAKDFNNRRLDPTTGNNIELGSKADFFDEKLTASIAIFKVQKENVAERDPNNKDPLPDGSFPMRAVDGTSNRGFEMELTGRPTEDWDLYFSYTYSESEKADGTAFSTHLPENLVRLSSLYHFNGALEDFTLGGNISWQSQIYVENAGPNGERSQQNSYFIANLMASYQLTDAAIVRLNIRNLFDEKYYSSIDFYDQGFFGEPSNIELSLSYNF</sequence>
<feature type="domain" description="TonB-dependent receptor-like beta-barrel" evidence="16">
    <location>
        <begin position="265"/>
        <end position="684"/>
    </location>
</feature>
<evidence type="ECO:0000259" key="16">
    <source>
        <dbReference type="Pfam" id="PF00593"/>
    </source>
</evidence>
<organism evidence="18 19">
    <name type="scientific">Shewanella morhuae</name>
    <dbReference type="NCBI Taxonomy" id="365591"/>
    <lineage>
        <taxon>Bacteria</taxon>
        <taxon>Pseudomonadati</taxon>
        <taxon>Pseudomonadota</taxon>
        <taxon>Gammaproteobacteria</taxon>
        <taxon>Alteromonadales</taxon>
        <taxon>Shewanellaceae</taxon>
        <taxon>Shewanella</taxon>
    </lineage>
</organism>
<dbReference type="PANTHER" id="PTHR32552:SF74">
    <property type="entry name" value="HYDROXAMATE SIDEROPHORE RECEPTOR FHUE"/>
    <property type="match status" value="1"/>
</dbReference>
<keyword evidence="10 15" id="KW-0798">TonB box</keyword>
<gene>
    <name evidence="18" type="primary">fpvA_1</name>
    <name evidence="18" type="ORF">NCTC10736_01147</name>
</gene>
<keyword evidence="13 14" id="KW-0998">Cell outer membrane</keyword>
<dbReference type="GO" id="GO:0015344">
    <property type="term" value="F:siderophore uptake transmembrane transporter activity"/>
    <property type="evidence" value="ECO:0007669"/>
    <property type="project" value="TreeGrafter"/>
</dbReference>
<evidence type="ECO:0000259" key="17">
    <source>
        <dbReference type="Pfam" id="PF07715"/>
    </source>
</evidence>
<evidence type="ECO:0000313" key="19">
    <source>
        <dbReference type="Proteomes" id="UP000255061"/>
    </source>
</evidence>
<dbReference type="InterPro" id="IPR039426">
    <property type="entry name" value="TonB-dep_rcpt-like"/>
</dbReference>
<dbReference type="GO" id="GO:0009279">
    <property type="term" value="C:cell outer membrane"/>
    <property type="evidence" value="ECO:0007669"/>
    <property type="project" value="UniProtKB-SubCell"/>
</dbReference>
<evidence type="ECO:0000256" key="3">
    <source>
        <dbReference type="ARBA" id="ARBA00022448"/>
    </source>
</evidence>
<comment type="similarity">
    <text evidence="2 14 15">Belongs to the TonB-dependent receptor family.</text>
</comment>
<evidence type="ECO:0000256" key="1">
    <source>
        <dbReference type="ARBA" id="ARBA00004571"/>
    </source>
</evidence>
<dbReference type="PANTHER" id="PTHR32552">
    <property type="entry name" value="FERRICHROME IRON RECEPTOR-RELATED"/>
    <property type="match status" value="1"/>
</dbReference>